<accession>A0A166FCI7</accession>
<evidence type="ECO:0000313" key="2">
    <source>
        <dbReference type="EMBL" id="KZX17534.1"/>
    </source>
</evidence>
<dbReference type="PATRIC" id="fig|47311.3.peg.225"/>
<keyword evidence="3" id="KW-1185">Reference proteome</keyword>
<dbReference type="InterPro" id="IPR036526">
    <property type="entry name" value="C-N_Hydrolase_sf"/>
</dbReference>
<dbReference type="STRING" id="47311.MBCUT_02090"/>
<evidence type="ECO:0000259" key="1">
    <source>
        <dbReference type="Pfam" id="PF00795"/>
    </source>
</evidence>
<reference evidence="2 3" key="1">
    <citation type="submission" date="2016-04" db="EMBL/GenBank/DDBJ databases">
        <title>Genome sequence of Methanobrevibacter cuticularis DSM 11139.</title>
        <authorList>
            <person name="Poehlein A."/>
            <person name="Seedorf H."/>
            <person name="Daniel R."/>
        </authorList>
    </citation>
    <scope>NUCLEOTIDE SEQUENCE [LARGE SCALE GENOMIC DNA]</scope>
    <source>
        <strain evidence="2 3">DSM 11139</strain>
    </source>
</reference>
<dbReference type="AlphaFoldDB" id="A0A166FCI7"/>
<dbReference type="InterPro" id="IPR003010">
    <property type="entry name" value="C-N_Hydrolase"/>
</dbReference>
<feature type="domain" description="CN hydrolase" evidence="1">
    <location>
        <begin position="22"/>
        <end position="217"/>
    </location>
</feature>
<evidence type="ECO:0000313" key="3">
    <source>
        <dbReference type="Proteomes" id="UP000077275"/>
    </source>
</evidence>
<comment type="caution">
    <text evidence="2">The sequence shown here is derived from an EMBL/GenBank/DDBJ whole genome shotgun (WGS) entry which is preliminary data.</text>
</comment>
<protein>
    <recommendedName>
        <fullName evidence="1">CN hydrolase domain-containing protein</fullName>
    </recommendedName>
</protein>
<name>A0A166FCI7_9EURY</name>
<dbReference type="SUPFAM" id="SSF56317">
    <property type="entry name" value="Carbon-nitrogen hydrolase"/>
    <property type="match status" value="1"/>
</dbReference>
<dbReference type="Proteomes" id="UP000077275">
    <property type="component" value="Unassembled WGS sequence"/>
</dbReference>
<dbReference type="RefSeq" id="WP_067257662.1">
    <property type="nucleotide sequence ID" value="NZ_LWMW01000033.1"/>
</dbReference>
<dbReference type="Gene3D" id="3.60.110.10">
    <property type="entry name" value="Carbon-nitrogen hydrolase"/>
    <property type="match status" value="1"/>
</dbReference>
<organism evidence="2 3">
    <name type="scientific">Methanobrevibacter cuticularis</name>
    <dbReference type="NCBI Taxonomy" id="47311"/>
    <lineage>
        <taxon>Archaea</taxon>
        <taxon>Methanobacteriati</taxon>
        <taxon>Methanobacteriota</taxon>
        <taxon>Methanomada group</taxon>
        <taxon>Methanobacteria</taxon>
        <taxon>Methanobacteriales</taxon>
        <taxon>Methanobacteriaceae</taxon>
        <taxon>Methanobrevibacter</taxon>
    </lineage>
</organism>
<dbReference type="EMBL" id="LWMW01000033">
    <property type="protein sequence ID" value="KZX17534.1"/>
    <property type="molecule type" value="Genomic_DNA"/>
</dbReference>
<proteinExistence type="predicted"/>
<gene>
    <name evidence="2" type="ORF">MBCUT_02090</name>
</gene>
<sequence length="450" mass="52765">MKIALYLQDNRKDIDKEEFNKITSSVKKEKIDLFVFPEFSKTPFDDKFYENIDWKTIETTALEISNLFGCAIIIGGEIGSSHQKHEYKHYVNAKNELNKSLSLGDKYIYSYYANAYAKGNETLTEIYFKHTMAESSPLGLKNYKESIDKFFSPITLKNKKIGMTICYDCNHSAFSRAYGKQNIDMIINSTGGNVVFDKWYKYNKVRALENECFNFCTMGYKNAKRPNSYIYAFTPKGEEIKWNKTIFPINDKWDEIGNIFVFDTESLDVTYKKDTNQKGTINKNQDLSINPNEIELLLKSSLKIDENLYLNEFNGFNIVLCILNDYEICKPEIYLKLMYNKKLKRFKNKKYILISKWDKLDKELYESVISDILRVRAMENYCGVILISKGLEKCYQTTKTKSSQLVKKQKNRYNLDLQRMTGPEVIWKNKSGMKKSWRKGFEKLIEHISI</sequence>
<dbReference type="Pfam" id="PF00795">
    <property type="entry name" value="CN_hydrolase"/>
    <property type="match status" value="1"/>
</dbReference>